<evidence type="ECO:0000256" key="1">
    <source>
        <dbReference type="ARBA" id="ARBA00004442"/>
    </source>
</evidence>
<dbReference type="InterPro" id="IPR011990">
    <property type="entry name" value="TPR-like_helical_dom_sf"/>
</dbReference>
<reference evidence="8 9" key="1">
    <citation type="submission" date="2015-12" db="EMBL/GenBank/DDBJ databases">
        <authorList>
            <person name="Shamseldin A."/>
            <person name="Moawad H."/>
            <person name="Abd El-Rahim W.M."/>
            <person name="Sadowsky M.J."/>
        </authorList>
    </citation>
    <scope>NUCLEOTIDE SEQUENCE [LARGE SCALE GENOMIC DNA]</scope>
    <source>
        <strain evidence="8 9">DG5B</strain>
    </source>
</reference>
<evidence type="ECO:0000256" key="5">
    <source>
        <dbReference type="ARBA" id="ARBA00023237"/>
    </source>
</evidence>
<dbReference type="EMBL" id="CP013909">
    <property type="protein sequence ID" value="ALW85307.1"/>
    <property type="molecule type" value="Genomic_DNA"/>
</dbReference>
<dbReference type="AlphaFoldDB" id="A0A0U4BFG6"/>
<dbReference type="InterPro" id="IPR033985">
    <property type="entry name" value="SusD-like_N"/>
</dbReference>
<dbReference type="Proteomes" id="UP000059542">
    <property type="component" value="Chromosome"/>
</dbReference>
<feature type="domain" description="SusD-like N-terminal" evidence="7">
    <location>
        <begin position="24"/>
        <end position="226"/>
    </location>
</feature>
<gene>
    <name evidence="8" type="ORF">AUC43_09490</name>
</gene>
<protein>
    <recommendedName>
        <fullName evidence="10">Carbohydrate-binding protein SusD</fullName>
    </recommendedName>
</protein>
<evidence type="ECO:0000313" key="8">
    <source>
        <dbReference type="EMBL" id="ALW85307.1"/>
    </source>
</evidence>
<dbReference type="PROSITE" id="PS51257">
    <property type="entry name" value="PROKAR_LIPOPROTEIN"/>
    <property type="match status" value="1"/>
</dbReference>
<dbReference type="RefSeq" id="WP_068192320.1">
    <property type="nucleotide sequence ID" value="NZ_CP013909.1"/>
</dbReference>
<dbReference type="KEGG" id="hyg:AUC43_09490"/>
<feature type="domain" description="RagB/SusD" evidence="6">
    <location>
        <begin position="388"/>
        <end position="529"/>
    </location>
</feature>
<evidence type="ECO:0000256" key="3">
    <source>
        <dbReference type="ARBA" id="ARBA00022729"/>
    </source>
</evidence>
<dbReference type="GO" id="GO:0009279">
    <property type="term" value="C:cell outer membrane"/>
    <property type="evidence" value="ECO:0007669"/>
    <property type="project" value="UniProtKB-SubCell"/>
</dbReference>
<dbReference type="OrthoDB" id="9792139at2"/>
<evidence type="ECO:0000313" key="9">
    <source>
        <dbReference type="Proteomes" id="UP000059542"/>
    </source>
</evidence>
<evidence type="ECO:0000256" key="2">
    <source>
        <dbReference type="ARBA" id="ARBA00006275"/>
    </source>
</evidence>
<comment type="similarity">
    <text evidence="2">Belongs to the SusD family.</text>
</comment>
<name>A0A0U4BFG6_9BACT</name>
<organism evidence="8 9">
    <name type="scientific">Hymenobacter sedentarius</name>
    <dbReference type="NCBI Taxonomy" id="1411621"/>
    <lineage>
        <taxon>Bacteria</taxon>
        <taxon>Pseudomonadati</taxon>
        <taxon>Bacteroidota</taxon>
        <taxon>Cytophagia</taxon>
        <taxon>Cytophagales</taxon>
        <taxon>Hymenobacteraceae</taxon>
        <taxon>Hymenobacter</taxon>
    </lineage>
</organism>
<dbReference type="InterPro" id="IPR012944">
    <property type="entry name" value="SusD_RagB_dom"/>
</dbReference>
<keyword evidence="5" id="KW-0998">Cell outer membrane</keyword>
<evidence type="ECO:0008006" key="10">
    <source>
        <dbReference type="Google" id="ProtNLM"/>
    </source>
</evidence>
<dbReference type="Pfam" id="PF07980">
    <property type="entry name" value="SusD_RagB"/>
    <property type="match status" value="1"/>
</dbReference>
<dbReference type="Gene3D" id="1.25.40.390">
    <property type="match status" value="1"/>
</dbReference>
<evidence type="ECO:0000256" key="4">
    <source>
        <dbReference type="ARBA" id="ARBA00023136"/>
    </source>
</evidence>
<accession>A0A0U4BFG6</accession>
<dbReference type="STRING" id="1411621.AUC43_09490"/>
<keyword evidence="9" id="KW-1185">Reference proteome</keyword>
<dbReference type="Pfam" id="PF14322">
    <property type="entry name" value="SusD-like_3"/>
    <property type="match status" value="1"/>
</dbReference>
<proteinExistence type="inferred from homology"/>
<sequence>MKRLALIFVGLLGTAQLLSSCKKDFLDENPPSLYTPQTVLVDSLGFEAAMAGLQSVARDLYTTDSPGQGMLGIMQEGTDVAIPGQVQGIEVPYYNYTLLNSQDGGAAYFWSQAYRIINNANQIIAGAAAAPGTLRQGYKNRISAEARFYRAYAYDLLATLYGDVPLVDQPVTTPRTDFTRTPVAAVNDFIVTDLTTAIPNLFNASKAASGRIAQGAAQQLLGQVYLRMNKPDQAQTVLQTLISSNQYKLISARYGVRTTSPGDYFSDMFVVGNQRRNQGNTELIWGLEQQLNVPGAQTNAQQRRMWVPGYYNVKGMIIADSLGGRGIGRMRLSNWVDYRLYPANENADMRNSKYNLKRRFYYNDPAQTALFGKRVTGLKGTDTIYFITPYTTKWNQYNPADAFGFGTIKDVPMMRLGETYLLLAEAQVKQNNTTGAAASINVLRTRAQAAQVTASQMTLDFILDERARELIGEEQRRLTLMRTGTLVDRATRLNGASITGLTSKHLLLPVPQSEIDRNVNATLAQNPGY</sequence>
<evidence type="ECO:0000259" key="6">
    <source>
        <dbReference type="Pfam" id="PF07980"/>
    </source>
</evidence>
<evidence type="ECO:0000259" key="7">
    <source>
        <dbReference type="Pfam" id="PF14322"/>
    </source>
</evidence>
<keyword evidence="4" id="KW-0472">Membrane</keyword>
<comment type="subcellular location">
    <subcellularLocation>
        <location evidence="1">Cell outer membrane</location>
    </subcellularLocation>
</comment>
<keyword evidence="3" id="KW-0732">Signal</keyword>
<dbReference type="SUPFAM" id="SSF48452">
    <property type="entry name" value="TPR-like"/>
    <property type="match status" value="1"/>
</dbReference>